<keyword evidence="7" id="KW-1185">Reference proteome</keyword>
<evidence type="ECO:0000313" key="7">
    <source>
        <dbReference type="Proteomes" id="UP000015454"/>
    </source>
</evidence>
<keyword evidence="4" id="KW-0804">Transcription</keyword>
<dbReference type="PROSITE" id="PS01124">
    <property type="entry name" value="HTH_ARAC_FAMILY_2"/>
    <property type="match status" value="1"/>
</dbReference>
<dbReference type="InterPro" id="IPR037923">
    <property type="entry name" value="HTH-like"/>
</dbReference>
<evidence type="ECO:0000259" key="5">
    <source>
        <dbReference type="PROSITE" id="PS01124"/>
    </source>
</evidence>
<sequence>MVLDTMRMDLLSEILTGAGWKADLLARTSMYKAWGLQFPCDKSGGFHMLSQGSCYVRFKGKSIRLEKGDILFIAKGFDHDLVSSPDQQAMNLLRFKEVAEKESKSNKVPLTTFVSVRYEVPDFPQHPFFFELPDHILVRSGEISSHHPLQTTLVLISQEIDSGIGSDLILQRLTDILLYYVIRHWLEIHPSSSPGWRTVFKDEKILSVLEALHKKMSYGWTLEKLSRVVGISRASLANRFRETLGCTPMDYLARLRIEKGKSLLREQNTTLEEVARTVGYSSAFAFSKAYKRIHGTSPRFEDGSRMKLGA</sequence>
<dbReference type="InterPro" id="IPR018060">
    <property type="entry name" value="HTH_AraC"/>
</dbReference>
<feature type="domain" description="HTH araC/xylS-type" evidence="5">
    <location>
        <begin position="203"/>
        <end position="299"/>
    </location>
</feature>
<dbReference type="SUPFAM" id="SSF46689">
    <property type="entry name" value="Homeodomain-like"/>
    <property type="match status" value="2"/>
</dbReference>
<evidence type="ECO:0000256" key="4">
    <source>
        <dbReference type="ARBA" id="ARBA00023163"/>
    </source>
</evidence>
<evidence type="ECO:0000313" key="6">
    <source>
        <dbReference type="EMBL" id="EQA46692.1"/>
    </source>
</evidence>
<organism evidence="6 7">
    <name type="scientific">Leptospira broomii serovar Hurstbridge str. 5399</name>
    <dbReference type="NCBI Taxonomy" id="1049789"/>
    <lineage>
        <taxon>Bacteria</taxon>
        <taxon>Pseudomonadati</taxon>
        <taxon>Spirochaetota</taxon>
        <taxon>Spirochaetia</taxon>
        <taxon>Leptospirales</taxon>
        <taxon>Leptospiraceae</taxon>
        <taxon>Leptospira</taxon>
    </lineage>
</organism>
<dbReference type="InterPro" id="IPR050204">
    <property type="entry name" value="AraC_XylS_family_regulators"/>
</dbReference>
<dbReference type="Proteomes" id="UP000015454">
    <property type="component" value="Unassembled WGS sequence"/>
</dbReference>
<dbReference type="PANTHER" id="PTHR46796">
    <property type="entry name" value="HTH-TYPE TRANSCRIPTIONAL ACTIVATOR RHAS-RELATED"/>
    <property type="match status" value="1"/>
</dbReference>
<dbReference type="GO" id="GO:0043565">
    <property type="term" value="F:sequence-specific DNA binding"/>
    <property type="evidence" value="ECO:0007669"/>
    <property type="project" value="InterPro"/>
</dbReference>
<dbReference type="EMBL" id="AHMO02000004">
    <property type="protein sequence ID" value="EQA46692.1"/>
    <property type="molecule type" value="Genomic_DNA"/>
</dbReference>
<evidence type="ECO:0000256" key="1">
    <source>
        <dbReference type="ARBA" id="ARBA00023015"/>
    </source>
</evidence>
<dbReference type="Pfam" id="PF12852">
    <property type="entry name" value="Cupin_6"/>
    <property type="match status" value="1"/>
</dbReference>
<dbReference type="STRING" id="1049789.LEP1GSC050_0562"/>
<evidence type="ECO:0000256" key="3">
    <source>
        <dbReference type="ARBA" id="ARBA00023159"/>
    </source>
</evidence>
<keyword evidence="2" id="KW-0238">DNA-binding</keyword>
<dbReference type="PROSITE" id="PS00041">
    <property type="entry name" value="HTH_ARAC_FAMILY_1"/>
    <property type="match status" value="2"/>
</dbReference>
<keyword evidence="3" id="KW-0010">Activator</keyword>
<evidence type="ECO:0000256" key="2">
    <source>
        <dbReference type="ARBA" id="ARBA00023125"/>
    </source>
</evidence>
<protein>
    <submittedName>
        <fullName evidence="6">Cupin domain protein</fullName>
    </submittedName>
</protein>
<dbReference type="InterPro" id="IPR032783">
    <property type="entry name" value="AraC_lig"/>
</dbReference>
<name>T0FGG2_9LEPT</name>
<dbReference type="Gene3D" id="1.10.10.60">
    <property type="entry name" value="Homeodomain-like"/>
    <property type="match status" value="1"/>
</dbReference>
<reference evidence="6" key="1">
    <citation type="submission" date="2013-05" db="EMBL/GenBank/DDBJ databases">
        <authorList>
            <person name="Harkins D.M."/>
            <person name="Durkin A.S."/>
            <person name="Brinkac L.M."/>
            <person name="Haft D.H."/>
            <person name="Selengut J.D."/>
            <person name="Sanka R."/>
            <person name="DePew J."/>
            <person name="Purushe J."/>
            <person name="Hartskeerl R.A."/>
            <person name="Ahmed A."/>
            <person name="van der Linden H."/>
            <person name="Goris M.G.A."/>
            <person name="Vinetz J.M."/>
            <person name="Sutton G.G."/>
            <person name="Nierman W.C."/>
            <person name="Fouts D.E."/>
        </authorList>
    </citation>
    <scope>NUCLEOTIDE SEQUENCE [LARGE SCALE GENOMIC DNA]</scope>
    <source>
        <strain evidence="6">5399</strain>
    </source>
</reference>
<keyword evidence="1" id="KW-0805">Transcription regulation</keyword>
<accession>T0FGG2</accession>
<dbReference type="SUPFAM" id="SSF51215">
    <property type="entry name" value="Regulatory protein AraC"/>
    <property type="match status" value="1"/>
</dbReference>
<dbReference type="InterPro" id="IPR018062">
    <property type="entry name" value="HTH_AraC-typ_CS"/>
</dbReference>
<comment type="caution">
    <text evidence="6">The sequence shown here is derived from an EMBL/GenBank/DDBJ whole genome shotgun (WGS) entry which is preliminary data.</text>
</comment>
<dbReference type="AlphaFoldDB" id="T0FGG2"/>
<dbReference type="InterPro" id="IPR009057">
    <property type="entry name" value="Homeodomain-like_sf"/>
</dbReference>
<dbReference type="SMART" id="SM00342">
    <property type="entry name" value="HTH_ARAC"/>
    <property type="match status" value="1"/>
</dbReference>
<proteinExistence type="predicted"/>
<gene>
    <name evidence="6" type="ORF">LEP1GSC050_0562</name>
</gene>
<dbReference type="GO" id="GO:0003700">
    <property type="term" value="F:DNA-binding transcription factor activity"/>
    <property type="evidence" value="ECO:0007669"/>
    <property type="project" value="InterPro"/>
</dbReference>
<dbReference type="Pfam" id="PF12833">
    <property type="entry name" value="HTH_18"/>
    <property type="match status" value="1"/>
</dbReference>
<dbReference type="PANTHER" id="PTHR46796:SF7">
    <property type="entry name" value="ARAC FAMILY TRANSCRIPTIONAL REGULATOR"/>
    <property type="match status" value="1"/>
</dbReference>